<dbReference type="InterPro" id="IPR024109">
    <property type="entry name" value="Trp-tRNA-ligase_bac-type"/>
</dbReference>
<feature type="binding site" evidence="8">
    <location>
        <begin position="195"/>
        <end position="199"/>
    </location>
    <ligand>
        <name>ATP</name>
        <dbReference type="ChEBI" id="CHEBI:30616"/>
    </ligand>
</feature>
<dbReference type="SUPFAM" id="SSF52374">
    <property type="entry name" value="Nucleotidylyl transferase"/>
    <property type="match status" value="1"/>
</dbReference>
<keyword evidence="6 8" id="KW-0030">Aminoacyl-tRNA synthetase</keyword>
<dbReference type="Pfam" id="PF00579">
    <property type="entry name" value="tRNA-synt_1b"/>
    <property type="match status" value="1"/>
</dbReference>
<comment type="similarity">
    <text evidence="1 8 9">Belongs to the class-I aminoacyl-tRNA synthetase family.</text>
</comment>
<keyword evidence="4 8" id="KW-0067">ATP-binding</keyword>
<reference evidence="10" key="1">
    <citation type="submission" date="2020-10" db="EMBL/GenBank/DDBJ databases">
        <authorList>
            <person name="Gilroy R."/>
        </authorList>
    </citation>
    <scope>NUCLEOTIDE SEQUENCE</scope>
    <source>
        <strain evidence="10">B1-8020</strain>
    </source>
</reference>
<keyword evidence="8" id="KW-0963">Cytoplasm</keyword>
<dbReference type="CDD" id="cd00806">
    <property type="entry name" value="TrpRS_core"/>
    <property type="match status" value="1"/>
</dbReference>
<evidence type="ECO:0000313" key="10">
    <source>
        <dbReference type="EMBL" id="MBO8472459.1"/>
    </source>
</evidence>
<protein>
    <recommendedName>
        <fullName evidence="8">Tryptophan--tRNA ligase</fullName>
        <ecNumber evidence="8">6.1.1.2</ecNumber>
    </recommendedName>
    <alternativeName>
        <fullName evidence="8">Tryptophanyl-tRNA synthetase</fullName>
        <shortName evidence="8">TrpRS</shortName>
    </alternativeName>
</protein>
<dbReference type="FunFam" id="1.10.240.10:FF:000005">
    <property type="entry name" value="Tryptophan--tRNA ligase"/>
    <property type="match status" value="1"/>
</dbReference>
<evidence type="ECO:0000256" key="3">
    <source>
        <dbReference type="ARBA" id="ARBA00022741"/>
    </source>
</evidence>
<evidence type="ECO:0000256" key="2">
    <source>
        <dbReference type="ARBA" id="ARBA00022598"/>
    </source>
</evidence>
<evidence type="ECO:0000313" key="11">
    <source>
        <dbReference type="Proteomes" id="UP000823604"/>
    </source>
</evidence>
<dbReference type="InterPro" id="IPR050203">
    <property type="entry name" value="Trp-tRNA_synthetase"/>
</dbReference>
<dbReference type="GO" id="GO:0005829">
    <property type="term" value="C:cytosol"/>
    <property type="evidence" value="ECO:0007669"/>
    <property type="project" value="TreeGrafter"/>
</dbReference>
<feature type="binding site" evidence="8">
    <location>
        <begin position="17"/>
        <end position="18"/>
    </location>
    <ligand>
        <name>ATP</name>
        <dbReference type="ChEBI" id="CHEBI:30616"/>
    </ligand>
</feature>
<accession>A0A9D9NG92</accession>
<dbReference type="GO" id="GO:0004830">
    <property type="term" value="F:tryptophan-tRNA ligase activity"/>
    <property type="evidence" value="ECO:0007669"/>
    <property type="project" value="UniProtKB-UniRule"/>
</dbReference>
<feature type="binding site" evidence="8">
    <location>
        <position position="187"/>
    </location>
    <ligand>
        <name>ATP</name>
        <dbReference type="ChEBI" id="CHEBI:30616"/>
    </ligand>
</feature>
<dbReference type="Gene3D" id="3.40.50.620">
    <property type="entry name" value="HUPs"/>
    <property type="match status" value="1"/>
</dbReference>
<dbReference type="Gene3D" id="1.10.240.10">
    <property type="entry name" value="Tyrosyl-Transfer RNA Synthetase"/>
    <property type="match status" value="1"/>
</dbReference>
<dbReference type="GO" id="GO:0005524">
    <property type="term" value="F:ATP binding"/>
    <property type="evidence" value="ECO:0007669"/>
    <property type="project" value="UniProtKB-UniRule"/>
</dbReference>
<dbReference type="GO" id="GO:0006436">
    <property type="term" value="P:tryptophanyl-tRNA aminoacylation"/>
    <property type="evidence" value="ECO:0007669"/>
    <property type="project" value="UniProtKB-UniRule"/>
</dbReference>
<keyword evidence="3 8" id="KW-0547">Nucleotide-binding</keyword>
<dbReference type="NCBIfam" id="TIGR00233">
    <property type="entry name" value="trpS"/>
    <property type="match status" value="1"/>
</dbReference>
<evidence type="ECO:0000256" key="5">
    <source>
        <dbReference type="ARBA" id="ARBA00022917"/>
    </source>
</evidence>
<evidence type="ECO:0000256" key="1">
    <source>
        <dbReference type="ARBA" id="ARBA00005594"/>
    </source>
</evidence>
<dbReference type="HAMAP" id="MF_00140_B">
    <property type="entry name" value="Trp_tRNA_synth_B"/>
    <property type="match status" value="1"/>
</dbReference>
<dbReference type="EMBL" id="JADIMA010000025">
    <property type="protein sequence ID" value="MBO8472459.1"/>
    <property type="molecule type" value="Genomic_DNA"/>
</dbReference>
<evidence type="ECO:0000256" key="6">
    <source>
        <dbReference type="ARBA" id="ARBA00023146"/>
    </source>
</evidence>
<dbReference type="AlphaFoldDB" id="A0A9D9NG92"/>
<evidence type="ECO:0000256" key="7">
    <source>
        <dbReference type="ARBA" id="ARBA00049929"/>
    </source>
</evidence>
<dbReference type="PRINTS" id="PR01039">
    <property type="entry name" value="TRNASYNTHTRP"/>
</dbReference>
<feature type="binding site" evidence="8">
    <location>
        <begin position="145"/>
        <end position="147"/>
    </location>
    <ligand>
        <name>ATP</name>
        <dbReference type="ChEBI" id="CHEBI:30616"/>
    </ligand>
</feature>
<organism evidence="10 11">
    <name type="scientific">Candidatus Merdivivens pullicola</name>
    <dbReference type="NCBI Taxonomy" id="2840872"/>
    <lineage>
        <taxon>Bacteria</taxon>
        <taxon>Pseudomonadati</taxon>
        <taxon>Bacteroidota</taxon>
        <taxon>Bacteroidia</taxon>
        <taxon>Bacteroidales</taxon>
        <taxon>Muribaculaceae</taxon>
        <taxon>Muribaculaceae incertae sedis</taxon>
        <taxon>Candidatus Merdivivens</taxon>
    </lineage>
</organism>
<dbReference type="InterPro" id="IPR014729">
    <property type="entry name" value="Rossmann-like_a/b/a_fold"/>
</dbReference>
<feature type="short sequence motif" description="'KMSKS' region" evidence="8">
    <location>
        <begin position="195"/>
        <end position="199"/>
    </location>
</feature>
<keyword evidence="2 8" id="KW-0436">Ligase</keyword>
<comment type="subcellular location">
    <subcellularLocation>
        <location evidence="8">Cytoplasm</location>
    </subcellularLocation>
</comment>
<comment type="function">
    <text evidence="8">Catalyzes the attachment of tryptophan to tRNA(Trp).</text>
</comment>
<name>A0A9D9NG92_9BACT</name>
<dbReference type="PANTHER" id="PTHR43766:SF1">
    <property type="entry name" value="TRYPTOPHAN--TRNA LIGASE, MITOCHONDRIAL"/>
    <property type="match status" value="1"/>
</dbReference>
<feature type="binding site" evidence="8">
    <location>
        <position position="133"/>
    </location>
    <ligand>
        <name>L-tryptophan</name>
        <dbReference type="ChEBI" id="CHEBI:57912"/>
    </ligand>
</feature>
<dbReference type="EC" id="6.1.1.2" evidence="8"/>
<keyword evidence="5 8" id="KW-0648">Protein biosynthesis</keyword>
<proteinExistence type="inferred from homology"/>
<gene>
    <name evidence="8 10" type="primary">trpS</name>
    <name evidence="10" type="ORF">IAB81_02360</name>
</gene>
<dbReference type="InterPro" id="IPR002306">
    <property type="entry name" value="Trp-tRNA-ligase"/>
</dbReference>
<dbReference type="InterPro" id="IPR002305">
    <property type="entry name" value="aa-tRNA-synth_Ic"/>
</dbReference>
<comment type="subunit">
    <text evidence="8">Homodimer.</text>
</comment>
<dbReference type="PANTHER" id="PTHR43766">
    <property type="entry name" value="TRYPTOPHAN--TRNA LIGASE, MITOCHONDRIAL"/>
    <property type="match status" value="1"/>
</dbReference>
<sequence length="330" mass="36712">MEKVVSGIRSTGHLHLGNYLGALRNFVKMQEGYDCYFFIADLHSLTTHPHPADFHANVKIILSEYLAAGLDPEKCALFVQSDVPEICELYVLLNMLAYKGELERTASFKDKARKNPDNINAGLLTYPVLMASDILVHNADYVPVGKDQEQHLEIARVYARRFNNLYGVEVFKEPRSFNFGNQSPVKVPGLDGSGKMGKSEGNAIYLCDDEATIRKKVMKAVTDSGPSEPNSPMPEVIQNLFTIMNLVSSPDTVSYFTEKWNDCSIRYGDMKKQLAEDICTLTRPVRERIEAVSSDEAYLSKVVAAGREKARASAAATLKAARQAVGFRNF</sequence>
<evidence type="ECO:0000256" key="4">
    <source>
        <dbReference type="ARBA" id="ARBA00022840"/>
    </source>
</evidence>
<reference evidence="10" key="2">
    <citation type="journal article" date="2021" name="PeerJ">
        <title>Extensive microbial diversity within the chicken gut microbiome revealed by metagenomics and culture.</title>
        <authorList>
            <person name="Gilroy R."/>
            <person name="Ravi A."/>
            <person name="Getino M."/>
            <person name="Pursley I."/>
            <person name="Horton D.L."/>
            <person name="Alikhan N.F."/>
            <person name="Baker D."/>
            <person name="Gharbi K."/>
            <person name="Hall N."/>
            <person name="Watson M."/>
            <person name="Adriaenssens E.M."/>
            <person name="Foster-Nyarko E."/>
            <person name="Jarju S."/>
            <person name="Secka A."/>
            <person name="Antonio M."/>
            <person name="Oren A."/>
            <person name="Chaudhuri R.R."/>
            <person name="La Ragione R."/>
            <person name="Hildebrand F."/>
            <person name="Pallen M.J."/>
        </authorList>
    </citation>
    <scope>NUCLEOTIDE SEQUENCE</scope>
    <source>
        <strain evidence="10">B1-8020</strain>
    </source>
</reference>
<dbReference type="Proteomes" id="UP000823604">
    <property type="component" value="Unassembled WGS sequence"/>
</dbReference>
<evidence type="ECO:0000256" key="8">
    <source>
        <dbReference type="HAMAP-Rule" id="MF_00140"/>
    </source>
</evidence>
<feature type="binding site" evidence="8">
    <location>
        <begin position="9"/>
        <end position="11"/>
    </location>
    <ligand>
        <name>ATP</name>
        <dbReference type="ChEBI" id="CHEBI:30616"/>
    </ligand>
</feature>
<feature type="short sequence motif" description="'HIGH' region" evidence="8">
    <location>
        <begin position="10"/>
        <end position="18"/>
    </location>
</feature>
<comment type="catalytic activity">
    <reaction evidence="7 8">
        <text>tRNA(Trp) + L-tryptophan + ATP = L-tryptophyl-tRNA(Trp) + AMP + diphosphate + H(+)</text>
        <dbReference type="Rhea" id="RHEA:24080"/>
        <dbReference type="Rhea" id="RHEA-COMP:9671"/>
        <dbReference type="Rhea" id="RHEA-COMP:9705"/>
        <dbReference type="ChEBI" id="CHEBI:15378"/>
        <dbReference type="ChEBI" id="CHEBI:30616"/>
        <dbReference type="ChEBI" id="CHEBI:33019"/>
        <dbReference type="ChEBI" id="CHEBI:57912"/>
        <dbReference type="ChEBI" id="CHEBI:78442"/>
        <dbReference type="ChEBI" id="CHEBI:78535"/>
        <dbReference type="ChEBI" id="CHEBI:456215"/>
        <dbReference type="EC" id="6.1.1.2"/>
    </reaction>
</comment>
<evidence type="ECO:0000256" key="9">
    <source>
        <dbReference type="RuleBase" id="RU363036"/>
    </source>
</evidence>
<comment type="caution">
    <text evidence="10">The sequence shown here is derived from an EMBL/GenBank/DDBJ whole genome shotgun (WGS) entry which is preliminary data.</text>
</comment>